<accession>A0A4R4K221</accession>
<evidence type="ECO:0000313" key="2">
    <source>
        <dbReference type="Proteomes" id="UP000295706"/>
    </source>
</evidence>
<comment type="caution">
    <text evidence="1">The sequence shown here is derived from an EMBL/GenBank/DDBJ whole genome shotgun (WGS) entry which is preliminary data.</text>
</comment>
<dbReference type="Proteomes" id="UP000295706">
    <property type="component" value="Unassembled WGS sequence"/>
</dbReference>
<dbReference type="RefSeq" id="WP_132121648.1">
    <property type="nucleotide sequence ID" value="NZ_SMJU01000018.1"/>
</dbReference>
<protein>
    <submittedName>
        <fullName evidence="1">DUF4286 family protein</fullName>
    </submittedName>
</protein>
<gene>
    <name evidence="1" type="ORF">EZE20_21550</name>
</gene>
<dbReference type="EMBL" id="SMJU01000018">
    <property type="protein sequence ID" value="TDB60059.1"/>
    <property type="molecule type" value="Genomic_DNA"/>
</dbReference>
<keyword evidence="2" id="KW-1185">Reference proteome</keyword>
<dbReference type="InterPro" id="IPR025563">
    <property type="entry name" value="DUF4286"/>
</dbReference>
<dbReference type="Pfam" id="PF14114">
    <property type="entry name" value="DUF4286"/>
    <property type="match status" value="1"/>
</dbReference>
<name>A0A4R4K221_9BACT</name>
<evidence type="ECO:0000313" key="1">
    <source>
        <dbReference type="EMBL" id="TDB60059.1"/>
    </source>
</evidence>
<dbReference type="OrthoDB" id="1121837at2"/>
<proteinExistence type="predicted"/>
<sequence>MILYNITVNISRMAEQEWLHWMRTVHIPDYLATGLPVSHKVLRLLTEIENEGTTYSIQFEFNSLEDFQRYQDEYQADLQQKLHERYKERYVSFRSLLEEI</sequence>
<dbReference type="AlphaFoldDB" id="A0A4R4K221"/>
<organism evidence="1 2">
    <name type="scientific">Arundinibacter roseus</name>
    <dbReference type="NCBI Taxonomy" id="2070510"/>
    <lineage>
        <taxon>Bacteria</taxon>
        <taxon>Pseudomonadati</taxon>
        <taxon>Bacteroidota</taxon>
        <taxon>Cytophagia</taxon>
        <taxon>Cytophagales</taxon>
        <taxon>Spirosomataceae</taxon>
        <taxon>Arundinibacter</taxon>
    </lineage>
</organism>
<reference evidence="1 2" key="1">
    <citation type="submission" date="2019-02" db="EMBL/GenBank/DDBJ databases">
        <title>Arundinibacter roseus gen. nov., sp. nov., a new member of the family Cytophagaceae.</title>
        <authorList>
            <person name="Szuroczki S."/>
            <person name="Khayer B."/>
            <person name="Sproer C."/>
            <person name="Toumi M."/>
            <person name="Szabo A."/>
            <person name="Felfoldi T."/>
            <person name="Schumann P."/>
            <person name="Toth E."/>
        </authorList>
    </citation>
    <scope>NUCLEOTIDE SEQUENCE [LARGE SCALE GENOMIC DNA]</scope>
    <source>
        <strain evidence="1 2">DMA-k-7a</strain>
    </source>
</reference>